<sequence length="575" mass="65076">MLNEMTIRQYTILIVDDSAEDRQAYRRYLSKVVISKYKIIEAESGEEGLEQLASIQPDLILLDYLLPDFDGLELIEELKSQLSQIPPIIMLTGQGNELVAVKAMKSGVKDYLVKGKLTAEILTISVKNVLQQHHLQSLLTQNFQQQQLIAETALHIRQSLDLSEILEIAVKEVQLLLNCDRVAIYQFAPDMSGDIVAESVKSGWKQSLGQKVIDTCFQNNGTARYDRGETLAIDNIYESELSECHIELLEEFQVKANAIIPILLSPYPSKNNPSLWGLLIAHQCSDSRHWETEEVNLLDKLAVQLAIAIQQAELLGNLQNELDTRKKAENSLQEKALQLEWANQELLNITSLLKKRNQELDHFAYVTSHDLKAPLRAIANLATWLSEDLEDQIPEENQQQLQLMQSRVKRMDGLIQGLLEYSRVGRKNIPVKTIHVGNLVKEAIDSLSPPPEFEIIVAEHMPTLKTEALLLQQVFSNLISNAIKYHPQQKGKITISVKEQDKFYEFAVSDDGLGIDPQYHERIFTIFQTLQARDTIESTGIGLSIVKKIVEGQGGKIWVESQLGEGATFYFTWQK</sequence>
<dbReference type="SUPFAM" id="SSF55781">
    <property type="entry name" value="GAF domain-like"/>
    <property type="match status" value="1"/>
</dbReference>
<evidence type="ECO:0000259" key="12">
    <source>
        <dbReference type="PROSITE" id="PS50110"/>
    </source>
</evidence>
<comment type="catalytic activity">
    <reaction evidence="1">
        <text>ATP + protein L-histidine = ADP + protein N-phospho-L-histidine.</text>
        <dbReference type="EC" id="2.7.13.3"/>
    </reaction>
</comment>
<dbReference type="PANTHER" id="PTHR42878:SF15">
    <property type="entry name" value="BACTERIOPHYTOCHROME"/>
    <property type="match status" value="1"/>
</dbReference>
<keyword evidence="14" id="KW-1185">Reference proteome</keyword>
<dbReference type="SUPFAM" id="SSF55874">
    <property type="entry name" value="ATPase domain of HSP90 chaperone/DNA topoisomerase II/histidine kinase"/>
    <property type="match status" value="1"/>
</dbReference>
<proteinExistence type="inferred from homology"/>
<dbReference type="InterPro" id="IPR036890">
    <property type="entry name" value="HATPase_C_sf"/>
</dbReference>
<dbReference type="RefSeq" id="WP_246142014.1">
    <property type="nucleotide sequence ID" value="NZ_LR214095.1"/>
</dbReference>
<dbReference type="Gene3D" id="3.40.50.2300">
    <property type="match status" value="1"/>
</dbReference>
<keyword evidence="5" id="KW-0808">Transferase</keyword>
<dbReference type="PROSITE" id="PS50110">
    <property type="entry name" value="RESPONSE_REGULATORY"/>
    <property type="match status" value="1"/>
</dbReference>
<evidence type="ECO:0000259" key="10">
    <source>
        <dbReference type="PROSITE" id="PS50046"/>
    </source>
</evidence>
<dbReference type="PROSITE" id="PS50109">
    <property type="entry name" value="HIS_KIN"/>
    <property type="match status" value="1"/>
</dbReference>
<keyword evidence="9" id="KW-0175">Coiled coil</keyword>
<feature type="domain" description="Response regulatory" evidence="12">
    <location>
        <begin position="11"/>
        <end position="129"/>
    </location>
</feature>
<feature type="coiled-coil region" evidence="9">
    <location>
        <begin position="315"/>
        <end position="345"/>
    </location>
</feature>
<dbReference type="CDD" id="cd00082">
    <property type="entry name" value="HisKA"/>
    <property type="match status" value="1"/>
</dbReference>
<dbReference type="PANTHER" id="PTHR42878">
    <property type="entry name" value="TWO-COMPONENT HISTIDINE KINASE"/>
    <property type="match status" value="1"/>
</dbReference>
<dbReference type="GO" id="GO:0000155">
    <property type="term" value="F:phosphorelay sensor kinase activity"/>
    <property type="evidence" value="ECO:0007669"/>
    <property type="project" value="InterPro"/>
</dbReference>
<feature type="modified residue" description="4-aspartylphosphate" evidence="8">
    <location>
        <position position="63"/>
    </location>
</feature>
<dbReference type="InterPro" id="IPR003594">
    <property type="entry name" value="HATPase_dom"/>
</dbReference>
<keyword evidence="4 8" id="KW-0597">Phosphoprotein</keyword>
<evidence type="ECO:0000256" key="5">
    <source>
        <dbReference type="ARBA" id="ARBA00022679"/>
    </source>
</evidence>
<dbReference type="Pfam" id="PF02518">
    <property type="entry name" value="HATPase_c"/>
    <property type="match status" value="1"/>
</dbReference>
<dbReference type="InterPro" id="IPR003661">
    <property type="entry name" value="HisK_dim/P_dom"/>
</dbReference>
<feature type="domain" description="Histidine kinase" evidence="11">
    <location>
        <begin position="366"/>
        <end position="575"/>
    </location>
</feature>
<dbReference type="FunFam" id="3.30.565.10:FF:000006">
    <property type="entry name" value="Sensor histidine kinase WalK"/>
    <property type="match status" value="1"/>
</dbReference>
<evidence type="ECO:0000259" key="11">
    <source>
        <dbReference type="PROSITE" id="PS50109"/>
    </source>
</evidence>
<dbReference type="Proteomes" id="UP000320055">
    <property type="component" value="Unassembled WGS sequence"/>
</dbReference>
<dbReference type="InterPro" id="IPR016132">
    <property type="entry name" value="Phyto_chromo_attachment"/>
</dbReference>
<protein>
    <recommendedName>
        <fullName evidence="3">histidine kinase</fullName>
        <ecNumber evidence="3">2.7.13.3</ecNumber>
    </recommendedName>
</protein>
<dbReference type="GO" id="GO:0030295">
    <property type="term" value="F:protein kinase activator activity"/>
    <property type="evidence" value="ECO:0007669"/>
    <property type="project" value="TreeGrafter"/>
</dbReference>
<dbReference type="GO" id="GO:0007234">
    <property type="term" value="P:osmosensory signaling via phosphorelay pathway"/>
    <property type="evidence" value="ECO:0007669"/>
    <property type="project" value="TreeGrafter"/>
</dbReference>
<evidence type="ECO:0000256" key="1">
    <source>
        <dbReference type="ARBA" id="ARBA00000085"/>
    </source>
</evidence>
<dbReference type="Pfam" id="PF00512">
    <property type="entry name" value="HisKA"/>
    <property type="match status" value="1"/>
</dbReference>
<dbReference type="InterPro" id="IPR004358">
    <property type="entry name" value="Sig_transdc_His_kin-like_C"/>
</dbReference>
<dbReference type="EMBL" id="CAACVJ010000289">
    <property type="protein sequence ID" value="VEP15665.1"/>
    <property type="molecule type" value="Genomic_DNA"/>
</dbReference>
<dbReference type="InterPro" id="IPR036097">
    <property type="entry name" value="HisK_dim/P_sf"/>
</dbReference>
<dbReference type="InterPro" id="IPR005467">
    <property type="entry name" value="His_kinase_dom"/>
</dbReference>
<evidence type="ECO:0000256" key="9">
    <source>
        <dbReference type="SAM" id="Coils"/>
    </source>
</evidence>
<evidence type="ECO:0000256" key="6">
    <source>
        <dbReference type="ARBA" id="ARBA00022777"/>
    </source>
</evidence>
<organism evidence="13 14">
    <name type="scientific">Hyella patelloides LEGE 07179</name>
    <dbReference type="NCBI Taxonomy" id="945734"/>
    <lineage>
        <taxon>Bacteria</taxon>
        <taxon>Bacillati</taxon>
        <taxon>Cyanobacteriota</taxon>
        <taxon>Cyanophyceae</taxon>
        <taxon>Pleurocapsales</taxon>
        <taxon>Hyellaceae</taxon>
        <taxon>Hyella</taxon>
    </lineage>
</organism>
<dbReference type="Pfam" id="PF00072">
    <property type="entry name" value="Response_reg"/>
    <property type="match status" value="1"/>
</dbReference>
<dbReference type="InterPro" id="IPR029016">
    <property type="entry name" value="GAF-like_dom_sf"/>
</dbReference>
<dbReference type="EC" id="2.7.13.3" evidence="3"/>
<evidence type="ECO:0000313" key="13">
    <source>
        <dbReference type="EMBL" id="VEP15665.1"/>
    </source>
</evidence>
<evidence type="ECO:0000256" key="8">
    <source>
        <dbReference type="PROSITE-ProRule" id="PRU00169"/>
    </source>
</evidence>
<keyword evidence="6 13" id="KW-0418">Kinase</keyword>
<reference evidence="13 14" key="1">
    <citation type="submission" date="2019-01" db="EMBL/GenBank/DDBJ databases">
        <authorList>
            <person name="Brito A."/>
        </authorList>
    </citation>
    <scope>NUCLEOTIDE SEQUENCE [LARGE SCALE GENOMIC DNA]</scope>
    <source>
        <strain evidence="13">1</strain>
    </source>
</reference>
<dbReference type="PROSITE" id="PS50046">
    <property type="entry name" value="PHYTOCHROME_2"/>
    <property type="match status" value="1"/>
</dbReference>
<evidence type="ECO:0000256" key="4">
    <source>
        <dbReference type="ARBA" id="ARBA00022553"/>
    </source>
</evidence>
<evidence type="ECO:0000256" key="3">
    <source>
        <dbReference type="ARBA" id="ARBA00012438"/>
    </source>
</evidence>
<dbReference type="GO" id="GO:0000156">
    <property type="term" value="F:phosphorelay response regulator activity"/>
    <property type="evidence" value="ECO:0007669"/>
    <property type="project" value="TreeGrafter"/>
</dbReference>
<accession>A0A563VW90</accession>
<gene>
    <name evidence="13" type="ORF">H1P_3590005</name>
</gene>
<name>A0A563VW90_9CYAN</name>
<dbReference type="SUPFAM" id="SSF47384">
    <property type="entry name" value="Homodimeric domain of signal transducing histidine kinase"/>
    <property type="match status" value="1"/>
</dbReference>
<dbReference type="AlphaFoldDB" id="A0A563VW90"/>
<feature type="domain" description="Phytochrome chromophore attachment site" evidence="10">
    <location>
        <begin position="161"/>
        <end position="304"/>
    </location>
</feature>
<evidence type="ECO:0000313" key="14">
    <source>
        <dbReference type="Proteomes" id="UP000320055"/>
    </source>
</evidence>
<dbReference type="CDD" id="cd00156">
    <property type="entry name" value="REC"/>
    <property type="match status" value="1"/>
</dbReference>
<evidence type="ECO:0000256" key="2">
    <source>
        <dbReference type="ARBA" id="ARBA00006402"/>
    </source>
</evidence>
<dbReference type="InterPro" id="IPR001789">
    <property type="entry name" value="Sig_transdc_resp-reg_receiver"/>
</dbReference>
<dbReference type="InterPro" id="IPR011006">
    <property type="entry name" value="CheY-like_superfamily"/>
</dbReference>
<dbReference type="PRINTS" id="PR00344">
    <property type="entry name" value="BCTRLSENSOR"/>
</dbReference>
<evidence type="ECO:0000256" key="7">
    <source>
        <dbReference type="ARBA" id="ARBA00023012"/>
    </source>
</evidence>
<dbReference type="SMART" id="SM00387">
    <property type="entry name" value="HATPase_c"/>
    <property type="match status" value="1"/>
</dbReference>
<dbReference type="SUPFAM" id="SSF52172">
    <property type="entry name" value="CheY-like"/>
    <property type="match status" value="1"/>
</dbReference>
<dbReference type="Gene3D" id="3.30.565.10">
    <property type="entry name" value="Histidine kinase-like ATPase, C-terminal domain"/>
    <property type="match status" value="1"/>
</dbReference>
<dbReference type="InterPro" id="IPR003018">
    <property type="entry name" value="GAF"/>
</dbReference>
<dbReference type="Pfam" id="PF01590">
    <property type="entry name" value="GAF"/>
    <property type="match status" value="1"/>
</dbReference>
<dbReference type="Gene3D" id="1.10.287.130">
    <property type="match status" value="1"/>
</dbReference>
<dbReference type="SMART" id="SM00065">
    <property type="entry name" value="GAF"/>
    <property type="match status" value="1"/>
</dbReference>
<keyword evidence="7" id="KW-0902">Two-component regulatory system</keyword>
<dbReference type="SMART" id="SM00448">
    <property type="entry name" value="REC"/>
    <property type="match status" value="1"/>
</dbReference>
<dbReference type="InterPro" id="IPR050351">
    <property type="entry name" value="BphY/WalK/GraS-like"/>
</dbReference>
<comment type="similarity">
    <text evidence="2">In the N-terminal section; belongs to the phytochrome family.</text>
</comment>
<dbReference type="Gene3D" id="3.30.450.40">
    <property type="match status" value="1"/>
</dbReference>
<dbReference type="SMART" id="SM00388">
    <property type="entry name" value="HisKA"/>
    <property type="match status" value="1"/>
</dbReference>